<evidence type="ECO:0000313" key="3">
    <source>
        <dbReference type="Proteomes" id="UP000232323"/>
    </source>
</evidence>
<feature type="region of interest" description="Disordered" evidence="1">
    <location>
        <begin position="2059"/>
        <end position="2117"/>
    </location>
</feature>
<feature type="region of interest" description="Disordered" evidence="1">
    <location>
        <begin position="510"/>
        <end position="542"/>
    </location>
</feature>
<proteinExistence type="predicted"/>
<name>A0A250WZU4_9CHLO</name>
<feature type="region of interest" description="Disordered" evidence="1">
    <location>
        <begin position="1370"/>
        <end position="1410"/>
    </location>
</feature>
<feature type="compositionally biased region" description="Polar residues" evidence="1">
    <location>
        <begin position="2099"/>
        <end position="2110"/>
    </location>
</feature>
<protein>
    <submittedName>
        <fullName evidence="2">Uncharacterized protein</fullName>
    </submittedName>
</protein>
<feature type="compositionally biased region" description="Low complexity" evidence="1">
    <location>
        <begin position="1393"/>
        <end position="1407"/>
    </location>
</feature>
<reference evidence="2 3" key="1">
    <citation type="submission" date="2017-08" db="EMBL/GenBank/DDBJ databases">
        <title>Acidophilic green algal genome provides insights into adaptation to an acidic environment.</title>
        <authorList>
            <person name="Hirooka S."/>
            <person name="Hirose Y."/>
            <person name="Kanesaki Y."/>
            <person name="Higuchi S."/>
            <person name="Fujiwara T."/>
            <person name="Onuma R."/>
            <person name="Era A."/>
            <person name="Ohbayashi R."/>
            <person name="Uzuka A."/>
            <person name="Nozaki H."/>
            <person name="Yoshikawa H."/>
            <person name="Miyagishima S.Y."/>
        </authorList>
    </citation>
    <scope>NUCLEOTIDE SEQUENCE [LARGE SCALE GENOMIC DNA]</scope>
    <source>
        <strain evidence="2 3">NIES-2499</strain>
    </source>
</reference>
<feature type="compositionally biased region" description="Polar residues" evidence="1">
    <location>
        <begin position="1012"/>
        <end position="1023"/>
    </location>
</feature>
<feature type="compositionally biased region" description="Basic and acidic residues" evidence="1">
    <location>
        <begin position="1026"/>
        <end position="1035"/>
    </location>
</feature>
<dbReference type="EMBL" id="BEGY01000017">
    <property type="protein sequence ID" value="GAX76351.1"/>
    <property type="molecule type" value="Genomic_DNA"/>
</dbReference>
<evidence type="ECO:0000313" key="2">
    <source>
        <dbReference type="EMBL" id="GAX76351.1"/>
    </source>
</evidence>
<keyword evidence="3" id="KW-1185">Reference proteome</keyword>
<feature type="region of interest" description="Disordered" evidence="1">
    <location>
        <begin position="88"/>
        <end position="109"/>
    </location>
</feature>
<organism evidence="2 3">
    <name type="scientific">Chlamydomonas eustigma</name>
    <dbReference type="NCBI Taxonomy" id="1157962"/>
    <lineage>
        <taxon>Eukaryota</taxon>
        <taxon>Viridiplantae</taxon>
        <taxon>Chlorophyta</taxon>
        <taxon>core chlorophytes</taxon>
        <taxon>Chlorophyceae</taxon>
        <taxon>CS clade</taxon>
        <taxon>Chlamydomonadales</taxon>
        <taxon>Chlamydomonadaceae</taxon>
        <taxon>Chlamydomonas</taxon>
    </lineage>
</organism>
<feature type="compositionally biased region" description="Polar residues" evidence="1">
    <location>
        <begin position="1370"/>
        <end position="1381"/>
    </location>
</feature>
<comment type="caution">
    <text evidence="2">The sequence shown here is derived from an EMBL/GenBank/DDBJ whole genome shotgun (WGS) entry which is preliminary data.</text>
</comment>
<gene>
    <name evidence="2" type="ORF">CEUSTIGMA_g3797.t1</name>
</gene>
<feature type="region of interest" description="Disordered" evidence="1">
    <location>
        <begin position="997"/>
        <end position="1063"/>
    </location>
</feature>
<feature type="region of interest" description="Disordered" evidence="1">
    <location>
        <begin position="915"/>
        <end position="948"/>
    </location>
</feature>
<dbReference type="Proteomes" id="UP000232323">
    <property type="component" value="Unassembled WGS sequence"/>
</dbReference>
<feature type="region of interest" description="Disordered" evidence="1">
    <location>
        <begin position="1916"/>
        <end position="1945"/>
    </location>
</feature>
<accession>A0A250WZU4</accession>
<sequence length="2217" mass="239114">MVQEPSSVQERRLGGKMHTVCYNAQYFSGVSNGRESVPAATSRSPDIFSFASKSLHRAVTDVTDDPSFVIGGKRCTVAACEEASSISEPKKTDVKGPQALLPTSSLCPKRSSHRPDIAWSRSAKHAVHQLANLSGLFKSKEAHMGNLKVLHQLLLMKRRHMHHMKIVRRASAGRWLASKPWTIQQLLMEIPSGAAGFNQDDLVLLLVSMSSLLKREKRYQESTSNDQNLFSFSQTWDSSGDTTLLDHSLTWAPATQQACNTGSGASFSLNHKLSIITDADWWWSVLAPPLLSMSLRNHAVILEQCANLRAHVPGVVAQVWGSVLERMLGNTPLSSFTNSIISPLLLDSNWTFLVRLLVAFSRVGRRPKHSVMNAILVHIQPELPSMPAPQLAACLSALTRLQYIPTGPAQDWSTTCLSACADKVHDFDVDSAKRVLNALAMMEANPWARYRHRGQVQRLLNLAASYPPWHKALVDCMPGSLRSTGRAGTLRSRERLLRGMGGMMLRRSRVSMQRHQVVKQASSRETRIQGDSTSRYTGSHKTRGRMTSYFRTGVQQLAYRWQPRIIDTNTKPQHAVQDDAKEAQGSWLVQASSSSITPSAGSLPVQNERSHPHPQITLGMNPPVKGFSPRQVSFALWALVHFPRMRLPGRYVDCLLYWASEHAWMLSAATLTHAMQAMAQYKRQVPPHVLALLWQAIEELWDKRFDIPSQAAVLWMCVKSRHTRPTPGLMSSALTSMATAVQFRFLNQPSVARGEQGSSTPYHQFSSVAACSGDDGHGDSCQGCNASSSAIDCHQDAEPSRNPLLPPSWKLVVKPTDLARLLWASAQLIDSPECTAGSAAEKVSILAAAAAATLHRMRCQEAVASLWALAIWDAKSVKFTSMDATRITAVTREALARALTSQLLSTFHHPAKQAVNMTHGAGPGSYKGFKSQQNEKRHQQQEDVVTTQQHQGQWSLQMMTVPELTRLAWAVTTLELPLPSHMWHKVLERVVLETQVGPSRSADQGDDLAYTDHSSGLSSQPASSDARAEARRCEGQDALIPGRGSQKCCSTSSSSAVGNPVPHGRKQLVTSEAAKWLCIMARLSSSLKGGRLSSSLKGGRGCKAPPPPSLNLKGGNSCHENASPAKEGSACELGPGWVAPSGVMSASDHAAMMSAADHAAMKIKSTAHLPNGIAHHFPAYWENLVSSLLSCLQAQPPKQLDVRTLVEVLSALSKLKRTPQPSWLLAACIHLSQALQQSIIMPRCPPPSSTLQPPSSNVSKLQSPLISTSHLVRLCQSLTFFAQNKALVMTDLGRTPGMEMGSSSVVAEYGGEGYHRHHAASADDAVSSKQAGITSNSLDAYAPGHYNVDKSSDAICSKKQCPVTPVTENYKSTETVSSDSGSAIMMPPSSKGNAHSSPSEANNNSPPVRSGAECLSSLSIVKGKLALQRPVWRPQSDLPPQLDSLAAFTASATTLLHLGAAGTMPADSATTLLHLGAAGTMPADSATTLLHLGAAGTMPVEGQVVSFNESSWQQYHNSNLLMTTSASGNLVPPSPLHIPSTLSGHRIMTYHVPSSFAHNQDDDPDHAGKSSQGTLILQGLLKQAIACQLNSHVHWDDDHQVNQLTAQQATILLWSCSMAHITTLHPDHLAALSGIVERAYVHKELDAGCLARSILAVSELLCPKASTATLCRSNALGMTTTDDYSAGKEDVPATQVPLLLVVTKHLASLKAPVLEEPLIAFMTADEVTMMLLGLVQLVGAAASDASTSAPSAHWVNAMLQQVKTRSREHTISTHGLERLLKVLLILGHHPGTSIINWVHRKLQRMWSAASSATSSSPAAAVVADSSSAGRGGMDSTAVGLSPALQKGNIVQPDLAFEGRSNEYRRLSRMLYQVQGLRLHKQQLQDQRHDLQGSSTLLSDAARQVSLNTTLTLESRRDVSMASVEEPVSQQQSQLPSRSPPPSLLQPPSLLLSIDPILAASSPYINGSKQMHHSNNVVSAAHLITRLKGVASRSAQKLVHSNGIGSQIGGPTSRLPVLEASSLSAIHIAAEGSLSSGLAPVHKMLLQRRLAIIKLFHSRSNGGGRNSSSSTIGDKTLIKARSTTRRSLPASLPVRPYHNQRLSSGKTSMPTNRGGHDDSNHAVIHSLGSTEQAVGIKAADDQGNTTVMAPASATSTSMNKGAVAQVLCIRLLSMKFDKVLEFALSVYAMRSAYHFHVKGTLATAARKPARTKVVARSK</sequence>
<evidence type="ECO:0000256" key="1">
    <source>
        <dbReference type="SAM" id="MobiDB-lite"/>
    </source>
</evidence>